<feature type="transmembrane region" description="Helical" evidence="2">
    <location>
        <begin position="128"/>
        <end position="150"/>
    </location>
</feature>
<dbReference type="AlphaFoldDB" id="A0A1D9QIB4"/>
<keyword evidence="2" id="KW-0812">Transmembrane</keyword>
<evidence type="ECO:0000256" key="2">
    <source>
        <dbReference type="SAM" id="Phobius"/>
    </source>
</evidence>
<evidence type="ECO:0000256" key="1">
    <source>
        <dbReference type="SAM" id="MobiDB-lite"/>
    </source>
</evidence>
<dbReference type="EMBL" id="CP017826">
    <property type="protein sequence ID" value="APA14684.1"/>
    <property type="molecule type" value="Genomic_DNA"/>
</dbReference>
<proteinExistence type="predicted"/>
<dbReference type="OrthoDB" id="3537340at2759"/>
<feature type="transmembrane region" description="Helical" evidence="2">
    <location>
        <begin position="31"/>
        <end position="52"/>
    </location>
</feature>
<feature type="compositionally biased region" description="Low complexity" evidence="1">
    <location>
        <begin position="300"/>
        <end position="309"/>
    </location>
</feature>
<gene>
    <name evidence="3" type="ORF">sscle_13g094540</name>
</gene>
<protein>
    <submittedName>
        <fullName evidence="3">Uncharacterized protein</fullName>
    </submittedName>
</protein>
<evidence type="ECO:0000313" key="3">
    <source>
        <dbReference type="EMBL" id="APA14684.1"/>
    </source>
</evidence>
<keyword evidence="2" id="KW-0472">Membrane</keyword>
<feature type="transmembrane region" description="Helical" evidence="2">
    <location>
        <begin position="93"/>
        <end position="116"/>
    </location>
</feature>
<reference evidence="4" key="1">
    <citation type="journal article" date="2017" name="Genome Biol. Evol.">
        <title>The complete genome sequence of the phytopathogenic fungus Sclerotinia sclerotiorum reveals insights into the genome architecture of broad host range pathogens.</title>
        <authorList>
            <person name="Derbyshire M."/>
            <person name="Denton-Giles M."/>
            <person name="Hegedus D."/>
            <person name="Seifbarghy S."/>
            <person name="Rollins J."/>
            <person name="van Kan J."/>
            <person name="Seidl M.F."/>
            <person name="Faino L."/>
            <person name="Mbengue M."/>
            <person name="Navaud O."/>
            <person name="Raffaele S."/>
            <person name="Hammond-Kosack K."/>
            <person name="Heard S."/>
            <person name="Oliver R."/>
        </authorList>
    </citation>
    <scope>NUCLEOTIDE SEQUENCE [LARGE SCALE GENOMIC DNA]</scope>
    <source>
        <strain evidence="4">ATCC 18683 / 1980 / Ss-1</strain>
    </source>
</reference>
<feature type="compositionally biased region" description="Polar residues" evidence="1">
    <location>
        <begin position="320"/>
        <end position="336"/>
    </location>
</feature>
<feature type="region of interest" description="Disordered" evidence="1">
    <location>
        <begin position="292"/>
        <end position="345"/>
    </location>
</feature>
<accession>A0A1D9QIB4</accession>
<organism evidence="3 4">
    <name type="scientific">Sclerotinia sclerotiorum (strain ATCC 18683 / 1980 / Ss-1)</name>
    <name type="common">White mold</name>
    <name type="synonym">Whetzelinia sclerotiorum</name>
    <dbReference type="NCBI Taxonomy" id="665079"/>
    <lineage>
        <taxon>Eukaryota</taxon>
        <taxon>Fungi</taxon>
        <taxon>Dikarya</taxon>
        <taxon>Ascomycota</taxon>
        <taxon>Pezizomycotina</taxon>
        <taxon>Leotiomycetes</taxon>
        <taxon>Helotiales</taxon>
        <taxon>Sclerotiniaceae</taxon>
        <taxon>Sclerotinia</taxon>
    </lineage>
</organism>
<evidence type="ECO:0000313" key="4">
    <source>
        <dbReference type="Proteomes" id="UP000177798"/>
    </source>
</evidence>
<feature type="transmembrane region" description="Helical" evidence="2">
    <location>
        <begin position="162"/>
        <end position="186"/>
    </location>
</feature>
<dbReference type="Proteomes" id="UP000177798">
    <property type="component" value="Chromosome 13"/>
</dbReference>
<dbReference type="VEuPathDB" id="FungiDB:sscle_13g094540"/>
<keyword evidence="2" id="KW-1133">Transmembrane helix</keyword>
<sequence length="345" mass="37347">MASNVTDLMQLEQCLKHGHFMHSLSPGKVKSIFWVLFLVVHVMLTIASSTFTKSANIATHIKTAELHPTISRDICQNLLSKSKAKHRRTQIRCIYVSFLCFIVALFCTVFEAFAAFSLGFCHKSDMAFLYSSFWTLLQVGSTIAIFGIVLAQLWSFMGRESLPVNVAIGTPVLIIAWLGVAFEYLFKAWLSAATIKSFETFVDETEPSTPSIPQAELLGFTIDNRPIISFNKLPSHALHPSAHHFATAEDGRSIYIYGALPSSSADVSADSNMDSVVVGSIVSESRGMSRGIGFQDEGGAVSARASMSRSSRDGYLGSGSDDSTLGRSLTAGNSASRGFGSDEAV</sequence>
<name>A0A1D9QIB4_SCLS1</name>